<name>A0ABQ2SRC7_STRBA</name>
<accession>A0ABQ2SRC7</accession>
<evidence type="ECO:0000313" key="3">
    <source>
        <dbReference type="Proteomes" id="UP000659767"/>
    </source>
</evidence>
<comment type="caution">
    <text evidence="2">The sequence shown here is derived from an EMBL/GenBank/DDBJ whole genome shotgun (WGS) entry which is preliminary data.</text>
</comment>
<evidence type="ECO:0000313" key="2">
    <source>
        <dbReference type="EMBL" id="GGS37809.1"/>
    </source>
</evidence>
<protein>
    <recommendedName>
        <fullName evidence="4">Transposase</fullName>
    </recommendedName>
</protein>
<feature type="region of interest" description="Disordered" evidence="1">
    <location>
        <begin position="84"/>
        <end position="109"/>
    </location>
</feature>
<organism evidence="2 3">
    <name type="scientific">Streptomyces badius</name>
    <dbReference type="NCBI Taxonomy" id="1941"/>
    <lineage>
        <taxon>Bacteria</taxon>
        <taxon>Bacillati</taxon>
        <taxon>Actinomycetota</taxon>
        <taxon>Actinomycetes</taxon>
        <taxon>Kitasatosporales</taxon>
        <taxon>Streptomycetaceae</taxon>
        <taxon>Streptomyces</taxon>
    </lineage>
</organism>
<feature type="compositionally biased region" description="Basic and acidic residues" evidence="1">
    <location>
        <begin position="31"/>
        <end position="54"/>
    </location>
</feature>
<dbReference type="Proteomes" id="UP000659767">
    <property type="component" value="Unassembled WGS sequence"/>
</dbReference>
<feature type="region of interest" description="Disordered" evidence="1">
    <location>
        <begin position="31"/>
        <end position="55"/>
    </location>
</feature>
<keyword evidence="3" id="KW-1185">Reference proteome</keyword>
<proteinExistence type="predicted"/>
<dbReference type="EMBL" id="BMSZ01000002">
    <property type="protein sequence ID" value="GGS37809.1"/>
    <property type="molecule type" value="Genomic_DNA"/>
</dbReference>
<gene>
    <name evidence="2" type="ORF">GCM10010253_09180</name>
</gene>
<evidence type="ECO:0000256" key="1">
    <source>
        <dbReference type="SAM" id="MobiDB-lite"/>
    </source>
</evidence>
<sequence>MAETGSGRGTALGAEAIWPTLDQELIRQGVLEERNEADNWSRERPGLLGRRKENSGIYRYDPNAVRLTSAPVPEHPGKAVRVDVWPEASQRRGSQGSAGGERPRRREAMFLTPCESGACQL</sequence>
<evidence type="ECO:0008006" key="4">
    <source>
        <dbReference type="Google" id="ProtNLM"/>
    </source>
</evidence>
<reference evidence="3" key="1">
    <citation type="journal article" date="2019" name="Int. J. Syst. Evol. Microbiol.">
        <title>The Global Catalogue of Microorganisms (GCM) 10K type strain sequencing project: providing services to taxonomists for standard genome sequencing and annotation.</title>
        <authorList>
            <consortium name="The Broad Institute Genomics Platform"/>
            <consortium name="The Broad Institute Genome Sequencing Center for Infectious Disease"/>
            <person name="Wu L."/>
            <person name="Ma J."/>
        </authorList>
    </citation>
    <scope>NUCLEOTIDE SEQUENCE [LARGE SCALE GENOMIC DNA]</scope>
    <source>
        <strain evidence="3">JCM 4350</strain>
    </source>
</reference>